<dbReference type="RefSeq" id="WP_208342043.1">
    <property type="nucleotide sequence ID" value="NZ_CAWQFN010000056.1"/>
</dbReference>
<dbReference type="AlphaFoldDB" id="A0AAP5I3W3"/>
<protein>
    <submittedName>
        <fullName evidence="2">Rpn family recombination-promoting nuclease/putative transposase</fullName>
    </submittedName>
</protein>
<dbReference type="PANTHER" id="PTHR34613">
    <property type="entry name" value="SLL0800 PROTEIN"/>
    <property type="match status" value="1"/>
</dbReference>
<sequence>MSFDNVCKILAEKYPTDFARWLLTDEPRNIKVLKTELSIEPIRADSVTLLQTENRILHLEFQTTVNSETPIPLRMLDYFVRLVRQYDLPVTQVVIFLKQTNHEIAFTEEYVNEMTYHRYRVVRMWEQDSALFLDNPALLPLAPLTQTDSPQGLLSQVAVSVAKISDRETRQNIAAYTEILAGLRFEKDFIRQLLSEDIMQESVIYQDILQKGEQQGEQREAFQFLNRLLNRRFGKIDLSIIERIRVLSKEELETLGEALFDFSKAADLEAWLNQQEGE</sequence>
<reference evidence="3" key="1">
    <citation type="journal article" date="2021" name="Science">
        <title>Hunting the eagle killer: A cyanobacterial neurotoxin causes vacuolar myelinopathy.</title>
        <authorList>
            <person name="Breinlinger S."/>
            <person name="Phillips T.J."/>
            <person name="Haram B.N."/>
            <person name="Mares J."/>
            <person name="Martinez Yerena J.A."/>
            <person name="Hrouzek P."/>
            <person name="Sobotka R."/>
            <person name="Henderson W.M."/>
            <person name="Schmieder P."/>
            <person name="Williams S.M."/>
            <person name="Lauderdale J.D."/>
            <person name="Wilde H.D."/>
            <person name="Gerrin W."/>
            <person name="Kust A."/>
            <person name="Washington J.W."/>
            <person name="Wagner C."/>
            <person name="Geier B."/>
            <person name="Liebeke M."/>
            <person name="Enke H."/>
            <person name="Niedermeyer T.H.J."/>
            <person name="Wilde S.B."/>
        </authorList>
    </citation>
    <scope>NUCLEOTIDE SEQUENCE [LARGE SCALE GENOMIC DNA]</scope>
    <source>
        <strain evidence="3">Thurmond2011</strain>
    </source>
</reference>
<evidence type="ECO:0000313" key="2">
    <source>
        <dbReference type="EMBL" id="MDR9894256.1"/>
    </source>
</evidence>
<dbReference type="Pfam" id="PF14261">
    <property type="entry name" value="DUF4351"/>
    <property type="match status" value="1"/>
</dbReference>
<dbReference type="EMBL" id="JAALHA020000002">
    <property type="protein sequence ID" value="MDR9894256.1"/>
    <property type="molecule type" value="Genomic_DNA"/>
</dbReference>
<feature type="domain" description="DUF4351" evidence="1">
    <location>
        <begin position="214"/>
        <end position="272"/>
    </location>
</feature>
<proteinExistence type="predicted"/>
<dbReference type="Proteomes" id="UP000667802">
    <property type="component" value="Unassembled WGS sequence"/>
</dbReference>
<organism evidence="2 3">
    <name type="scientific">Aetokthonos hydrillicola Thurmond2011</name>
    <dbReference type="NCBI Taxonomy" id="2712845"/>
    <lineage>
        <taxon>Bacteria</taxon>
        <taxon>Bacillati</taxon>
        <taxon>Cyanobacteriota</taxon>
        <taxon>Cyanophyceae</taxon>
        <taxon>Nostocales</taxon>
        <taxon>Hapalosiphonaceae</taxon>
        <taxon>Aetokthonos</taxon>
    </lineage>
</organism>
<accession>A0AAP5I3W3</accession>
<dbReference type="PANTHER" id="PTHR34613:SF1">
    <property type="entry name" value="SLL6017 PROTEIN"/>
    <property type="match status" value="1"/>
</dbReference>
<evidence type="ECO:0000259" key="1">
    <source>
        <dbReference type="Pfam" id="PF14261"/>
    </source>
</evidence>
<gene>
    <name evidence="2" type="ORF">G7B40_006680</name>
</gene>
<dbReference type="InterPro" id="IPR025587">
    <property type="entry name" value="DUF4351"/>
</dbReference>
<evidence type="ECO:0000313" key="3">
    <source>
        <dbReference type="Proteomes" id="UP000667802"/>
    </source>
</evidence>
<name>A0AAP5I3W3_9CYAN</name>
<comment type="caution">
    <text evidence="2">The sequence shown here is derived from an EMBL/GenBank/DDBJ whole genome shotgun (WGS) entry which is preliminary data.</text>
</comment>
<keyword evidence="3" id="KW-1185">Reference proteome</keyword>